<keyword evidence="1" id="KW-0539">Nucleus</keyword>
<feature type="region of interest" description="Disordered" evidence="2">
    <location>
        <begin position="1"/>
        <end position="21"/>
    </location>
</feature>
<dbReference type="InterPro" id="IPR029071">
    <property type="entry name" value="Ubiquitin-like_domsf"/>
</dbReference>
<dbReference type="InterPro" id="IPR000626">
    <property type="entry name" value="Ubiquitin-like_dom"/>
</dbReference>
<feature type="domain" description="Ubiquitin-like" evidence="3">
    <location>
        <begin position="21"/>
        <end position="97"/>
    </location>
</feature>
<proteinExistence type="inferred from homology"/>
<feature type="compositionally biased region" description="Basic and acidic residues" evidence="2">
    <location>
        <begin position="1"/>
        <end position="12"/>
    </location>
</feature>
<protein>
    <recommendedName>
        <fullName evidence="1">Small ubiquitin-related modifier</fullName>
        <shortName evidence="1">SUMO</shortName>
    </recommendedName>
</protein>
<dbReference type="EMBL" id="JAJJMA010115499">
    <property type="protein sequence ID" value="MCL7031771.1"/>
    <property type="molecule type" value="Genomic_DNA"/>
</dbReference>
<dbReference type="PANTHER" id="PTHR10562">
    <property type="entry name" value="SMALL UBIQUITIN-RELATED MODIFIER"/>
    <property type="match status" value="1"/>
</dbReference>
<dbReference type="Gene3D" id="3.10.20.90">
    <property type="entry name" value="Phosphatidylinositol 3-kinase Catalytic Subunit, Chain A, domain 1"/>
    <property type="match status" value="1"/>
</dbReference>
<comment type="caution">
    <text evidence="4">The sequence shown here is derived from an EMBL/GenBank/DDBJ whole genome shotgun (WGS) entry which is preliminary data.</text>
</comment>
<comment type="similarity">
    <text evidence="1">Belongs to the ubiquitin family. SUMO subfamily.</text>
</comment>
<gene>
    <name evidence="4" type="ORF">MKW94_008006</name>
</gene>
<dbReference type="Pfam" id="PF11976">
    <property type="entry name" value="Rad60-SLD"/>
    <property type="match status" value="1"/>
</dbReference>
<accession>A0AA41S848</accession>
<organism evidence="4 5">
    <name type="scientific">Papaver nudicaule</name>
    <name type="common">Iceland poppy</name>
    <dbReference type="NCBI Taxonomy" id="74823"/>
    <lineage>
        <taxon>Eukaryota</taxon>
        <taxon>Viridiplantae</taxon>
        <taxon>Streptophyta</taxon>
        <taxon>Embryophyta</taxon>
        <taxon>Tracheophyta</taxon>
        <taxon>Spermatophyta</taxon>
        <taxon>Magnoliopsida</taxon>
        <taxon>Ranunculales</taxon>
        <taxon>Papaveraceae</taxon>
        <taxon>Papaveroideae</taxon>
        <taxon>Papaver</taxon>
    </lineage>
</organism>
<dbReference type="InterPro" id="IPR022617">
    <property type="entry name" value="Rad60/SUMO-like_dom"/>
</dbReference>
<keyword evidence="1" id="KW-0833">Ubl conjugation pathway</keyword>
<dbReference type="SUPFAM" id="SSF54236">
    <property type="entry name" value="Ubiquitin-like"/>
    <property type="match status" value="1"/>
</dbReference>
<dbReference type="SMART" id="SM00213">
    <property type="entry name" value="UBQ"/>
    <property type="match status" value="1"/>
</dbReference>
<evidence type="ECO:0000313" key="5">
    <source>
        <dbReference type="Proteomes" id="UP001177140"/>
    </source>
</evidence>
<dbReference type="AlphaFoldDB" id="A0AA41S848"/>
<dbReference type="Proteomes" id="UP001177140">
    <property type="component" value="Unassembled WGS sequence"/>
</dbReference>
<name>A0AA41S848_PAPNU</name>
<evidence type="ECO:0000313" key="4">
    <source>
        <dbReference type="EMBL" id="MCL7031771.1"/>
    </source>
</evidence>
<keyword evidence="5" id="KW-1185">Reference proteome</keyword>
<evidence type="ECO:0000259" key="3">
    <source>
        <dbReference type="PROSITE" id="PS50053"/>
    </source>
</evidence>
<dbReference type="GO" id="GO:0005634">
    <property type="term" value="C:nucleus"/>
    <property type="evidence" value="ECO:0007669"/>
    <property type="project" value="UniProtKB-SubCell"/>
</dbReference>
<sequence length="104" mass="11758">MSGVVNEKDQKPVADQNPSHINITVKSNMDQTEVCFRIKRDSKMSKLMNAYGEAKKLETQTLRFLYDSTRIKAEHTIDDLGIEDGDQIDAFLHMIGAGFGNHKM</sequence>
<reference evidence="4" key="1">
    <citation type="submission" date="2022-03" db="EMBL/GenBank/DDBJ databases">
        <title>A functionally conserved STORR gene fusion in Papaver species that diverged 16.8 million years ago.</title>
        <authorList>
            <person name="Catania T."/>
        </authorList>
    </citation>
    <scope>NUCLEOTIDE SEQUENCE</scope>
    <source>
        <strain evidence="4">S-191538</strain>
    </source>
</reference>
<comment type="subcellular location">
    <subcellularLocation>
        <location evidence="1">Nucleus</location>
    </subcellularLocation>
</comment>
<evidence type="ECO:0000256" key="2">
    <source>
        <dbReference type="SAM" id="MobiDB-lite"/>
    </source>
</evidence>
<evidence type="ECO:0000256" key="1">
    <source>
        <dbReference type="RuleBase" id="RU361190"/>
    </source>
</evidence>
<dbReference type="PROSITE" id="PS50053">
    <property type="entry name" value="UBIQUITIN_2"/>
    <property type="match status" value="1"/>
</dbReference>